<proteinExistence type="predicted"/>
<organism evidence="1 2">
    <name type="scientific">Trachymyrmex cornetzi</name>
    <dbReference type="NCBI Taxonomy" id="471704"/>
    <lineage>
        <taxon>Eukaryota</taxon>
        <taxon>Metazoa</taxon>
        <taxon>Ecdysozoa</taxon>
        <taxon>Arthropoda</taxon>
        <taxon>Hexapoda</taxon>
        <taxon>Insecta</taxon>
        <taxon>Pterygota</taxon>
        <taxon>Neoptera</taxon>
        <taxon>Endopterygota</taxon>
        <taxon>Hymenoptera</taxon>
        <taxon>Apocrita</taxon>
        <taxon>Aculeata</taxon>
        <taxon>Formicoidea</taxon>
        <taxon>Formicidae</taxon>
        <taxon>Myrmicinae</taxon>
        <taxon>Trachymyrmex</taxon>
    </lineage>
</organism>
<sequence>CFFQKQSDWTDTEYFKSDRRRVFQSSRSRLPSGPTGRVRKFCGVLAAEVTEMPDSRARRDYSLALTVRGVISSSDPQEGTSLNVRITPQSTDTSLVETPGHCVSDLVASTALVRLSRIAFYSLLLRHKIGLSGIFDTAPQTRFLVSYANRYAKFPFTECWVTDRREDACIPQETRNLMSRIREDVTKSEHSQTGIPTSNVFSPLKLEFSITSPFGHLNQAPRGMIAASSVISSTVAARRSSSFNSFGMGP</sequence>
<dbReference type="Proteomes" id="UP000078492">
    <property type="component" value="Unassembled WGS sequence"/>
</dbReference>
<evidence type="ECO:0000313" key="2">
    <source>
        <dbReference type="Proteomes" id="UP000078492"/>
    </source>
</evidence>
<name>A0A151IVM9_9HYME</name>
<dbReference type="EMBL" id="KQ980899">
    <property type="protein sequence ID" value="KYN11731.1"/>
    <property type="molecule type" value="Genomic_DNA"/>
</dbReference>
<protein>
    <submittedName>
        <fullName evidence="1">Uncharacterized protein</fullName>
    </submittedName>
</protein>
<accession>A0A151IVM9</accession>
<feature type="non-terminal residue" evidence="1">
    <location>
        <position position="1"/>
    </location>
</feature>
<reference evidence="1 2" key="1">
    <citation type="submission" date="2015-09" db="EMBL/GenBank/DDBJ databases">
        <title>Trachymyrmex cornetzi WGS genome.</title>
        <authorList>
            <person name="Nygaard S."/>
            <person name="Hu H."/>
            <person name="Boomsma J."/>
            <person name="Zhang G."/>
        </authorList>
    </citation>
    <scope>NUCLEOTIDE SEQUENCE [LARGE SCALE GENOMIC DNA]</scope>
    <source>
        <strain evidence="1">Tcor2-1</strain>
        <tissue evidence="1">Whole body</tissue>
    </source>
</reference>
<gene>
    <name evidence="1" type="ORF">ALC57_16130</name>
</gene>
<keyword evidence="2" id="KW-1185">Reference proteome</keyword>
<evidence type="ECO:0000313" key="1">
    <source>
        <dbReference type="EMBL" id="KYN11731.1"/>
    </source>
</evidence>
<dbReference type="AlphaFoldDB" id="A0A151IVM9"/>